<evidence type="ECO:0000313" key="4">
    <source>
        <dbReference type="EMBL" id="PWN05147.1"/>
    </source>
</evidence>
<proteinExistence type="predicted"/>
<comment type="cofactor">
    <cofactor evidence="1">
        <name>Mg(2+)</name>
        <dbReference type="ChEBI" id="CHEBI:18420"/>
    </cofactor>
</comment>
<keyword evidence="5" id="KW-1185">Reference proteome</keyword>
<sequence>MKTGSQYSGRVRLRTCGLLIQNESILLVKQNVPTMNEPVWIPPGGGVELGESLDETLAREVFEETRLQISDVRLRYIHEFIQPPFHAVEFYYIVNQFNGRLKTGSDPERQKENQDILDALFAPYKYLSGWNVHPRFLIEEIKNQRLENHGITRFRTVRNTT</sequence>
<dbReference type="AlphaFoldDB" id="A0A316TKS9"/>
<evidence type="ECO:0000313" key="5">
    <source>
        <dbReference type="Proteomes" id="UP000245533"/>
    </source>
</evidence>
<dbReference type="OrthoDB" id="9810648at2"/>
<evidence type="ECO:0000259" key="3">
    <source>
        <dbReference type="PROSITE" id="PS51462"/>
    </source>
</evidence>
<comment type="caution">
    <text evidence="4">The sequence shown here is derived from an EMBL/GenBank/DDBJ whole genome shotgun (WGS) entry which is preliminary data.</text>
</comment>
<dbReference type="InterPro" id="IPR000086">
    <property type="entry name" value="NUDIX_hydrolase_dom"/>
</dbReference>
<dbReference type="PROSITE" id="PS51462">
    <property type="entry name" value="NUDIX"/>
    <property type="match status" value="1"/>
</dbReference>
<protein>
    <submittedName>
        <fullName evidence="4">NUDIX hydrolase</fullName>
    </submittedName>
</protein>
<accession>A0A316TKS9</accession>
<organism evidence="4 5">
    <name type="scientific">Rhodohalobacter mucosus</name>
    <dbReference type="NCBI Taxonomy" id="2079485"/>
    <lineage>
        <taxon>Bacteria</taxon>
        <taxon>Pseudomonadati</taxon>
        <taxon>Balneolota</taxon>
        <taxon>Balneolia</taxon>
        <taxon>Balneolales</taxon>
        <taxon>Balneolaceae</taxon>
        <taxon>Rhodohalobacter</taxon>
    </lineage>
</organism>
<keyword evidence="2 4" id="KW-0378">Hydrolase</keyword>
<gene>
    <name evidence="4" type="ORF">DDZ15_15580</name>
</gene>
<reference evidence="4 5" key="1">
    <citation type="submission" date="2018-05" db="EMBL/GenBank/DDBJ databases">
        <title>Rhodohalobacter halophilus gen. nov., sp. nov., a moderately halophilic member of the family Balneolaceae.</title>
        <authorList>
            <person name="Liu Z.-W."/>
        </authorList>
    </citation>
    <scope>NUCLEOTIDE SEQUENCE [LARGE SCALE GENOMIC DNA]</scope>
    <source>
        <strain evidence="4 5">8A47</strain>
    </source>
</reference>
<dbReference type="GO" id="GO:0016787">
    <property type="term" value="F:hydrolase activity"/>
    <property type="evidence" value="ECO:0007669"/>
    <property type="project" value="UniProtKB-KW"/>
</dbReference>
<dbReference type="RefSeq" id="WP_109648055.1">
    <property type="nucleotide sequence ID" value="NZ_QGGB01000011.1"/>
</dbReference>
<dbReference type="Gene3D" id="3.90.79.10">
    <property type="entry name" value="Nucleoside Triphosphate Pyrophosphohydrolase"/>
    <property type="match status" value="1"/>
</dbReference>
<evidence type="ECO:0000256" key="2">
    <source>
        <dbReference type="ARBA" id="ARBA00022801"/>
    </source>
</evidence>
<dbReference type="PANTHER" id="PTHR43046">
    <property type="entry name" value="GDP-MANNOSE MANNOSYL HYDROLASE"/>
    <property type="match status" value="1"/>
</dbReference>
<dbReference type="PROSITE" id="PS00893">
    <property type="entry name" value="NUDIX_BOX"/>
    <property type="match status" value="1"/>
</dbReference>
<dbReference type="Proteomes" id="UP000245533">
    <property type="component" value="Unassembled WGS sequence"/>
</dbReference>
<dbReference type="InterPro" id="IPR020084">
    <property type="entry name" value="NUDIX_hydrolase_CS"/>
</dbReference>
<name>A0A316TKS9_9BACT</name>
<dbReference type="SUPFAM" id="SSF55811">
    <property type="entry name" value="Nudix"/>
    <property type="match status" value="1"/>
</dbReference>
<dbReference type="PANTHER" id="PTHR43046:SF14">
    <property type="entry name" value="MUTT_NUDIX FAMILY PROTEIN"/>
    <property type="match status" value="1"/>
</dbReference>
<feature type="domain" description="Nudix hydrolase" evidence="3">
    <location>
        <begin position="9"/>
        <end position="144"/>
    </location>
</feature>
<dbReference type="Pfam" id="PF00293">
    <property type="entry name" value="NUDIX"/>
    <property type="match status" value="1"/>
</dbReference>
<evidence type="ECO:0000256" key="1">
    <source>
        <dbReference type="ARBA" id="ARBA00001946"/>
    </source>
</evidence>
<dbReference type="EMBL" id="QGGB01000011">
    <property type="protein sequence ID" value="PWN05147.1"/>
    <property type="molecule type" value="Genomic_DNA"/>
</dbReference>
<dbReference type="InterPro" id="IPR015797">
    <property type="entry name" value="NUDIX_hydrolase-like_dom_sf"/>
</dbReference>